<dbReference type="RefSeq" id="WP_173197843.1">
    <property type="nucleotide sequence ID" value="NZ_JABFCX010000002.1"/>
</dbReference>
<gene>
    <name evidence="1" type="ORF">HK107_06565</name>
</gene>
<evidence type="ECO:0000313" key="2">
    <source>
        <dbReference type="Proteomes" id="UP000536835"/>
    </source>
</evidence>
<keyword evidence="2" id="KW-1185">Reference proteome</keyword>
<dbReference type="Proteomes" id="UP000536835">
    <property type="component" value="Unassembled WGS sequence"/>
</dbReference>
<protein>
    <recommendedName>
        <fullName evidence="3">Replication initiation factor</fullName>
    </recommendedName>
</protein>
<proteinExistence type="predicted"/>
<evidence type="ECO:0008006" key="3">
    <source>
        <dbReference type="Google" id="ProtNLM"/>
    </source>
</evidence>
<dbReference type="AlphaFoldDB" id="A0A7Y3W583"/>
<name>A0A7Y3W583_9PROT</name>
<sequence length="358" mass="40946">MNDTFRPLISGIDSLYLSFDVDPRPSAIDFAELDYLKQLLRDDPKRSVHRMTLGGLELGLLPSGQFPYAHVFEHPHFTLKLAERMSPALFVEFRSEALWHFGSVALVQSVRDWCGALGMTPLGPDRVSRVDVAFDTHLPVMDFCLDHFVTRLRRDKRFRRSGQVQTMHLGSGDLQLRVYDKSAEIVEASSKTWFHPLWGIKDDVWRIEWQLRREALKERGIDSFHDLGARLSGVLVSLASDHTSLRQPCDDQNRSRWPLHLLWRNLIERSRSFAGFDIETPQERWPDSLAVVHERSALAILGYLKRFAAEASLLEGGDHILSTDDALALLLRRANDNCPGPLWDADVRAKMDALEVKR</sequence>
<dbReference type="EMBL" id="JABFCX010000002">
    <property type="protein sequence ID" value="NNU15981.1"/>
    <property type="molecule type" value="Genomic_DNA"/>
</dbReference>
<accession>A0A7Y3W583</accession>
<evidence type="ECO:0000313" key="1">
    <source>
        <dbReference type="EMBL" id="NNU15981.1"/>
    </source>
</evidence>
<comment type="caution">
    <text evidence="1">The sequence shown here is derived from an EMBL/GenBank/DDBJ whole genome shotgun (WGS) entry which is preliminary data.</text>
</comment>
<organism evidence="1 2">
    <name type="scientific">Parvularcula mediterranea</name>
    <dbReference type="NCBI Taxonomy" id="2732508"/>
    <lineage>
        <taxon>Bacteria</taxon>
        <taxon>Pseudomonadati</taxon>
        <taxon>Pseudomonadota</taxon>
        <taxon>Alphaproteobacteria</taxon>
        <taxon>Parvularculales</taxon>
        <taxon>Parvularculaceae</taxon>
        <taxon>Parvularcula</taxon>
    </lineage>
</organism>
<reference evidence="1 2" key="1">
    <citation type="submission" date="2020-05" db="EMBL/GenBank/DDBJ databases">
        <title>Parvularcula mediterraneae sp. nov., isolated from polypropylene straw from shallow seawater of the seashore of Laganas in Zakynthos island, Greece.</title>
        <authorList>
            <person name="Szabo I."/>
            <person name="Al-Omari J."/>
            <person name="Rado J."/>
            <person name="Szerdahelyi G.S."/>
        </authorList>
    </citation>
    <scope>NUCLEOTIDE SEQUENCE [LARGE SCALE GENOMIC DNA]</scope>
    <source>
        <strain evidence="1 2">ZS-1/3</strain>
    </source>
</reference>